<dbReference type="Gene3D" id="1.10.486.10">
    <property type="entry name" value="PCRA, domain 4"/>
    <property type="match status" value="1"/>
</dbReference>
<evidence type="ECO:0000256" key="2">
    <source>
        <dbReference type="ARBA" id="ARBA00022741"/>
    </source>
</evidence>
<evidence type="ECO:0000256" key="4">
    <source>
        <dbReference type="ARBA" id="ARBA00022806"/>
    </source>
</evidence>
<evidence type="ECO:0000256" key="10">
    <source>
        <dbReference type="PROSITE-ProRule" id="PRU00560"/>
    </source>
</evidence>
<keyword evidence="6 11" id="KW-0238">DNA-binding</keyword>
<dbReference type="Pfam" id="PF21196">
    <property type="entry name" value="PcrA_UvrD_tudor"/>
    <property type="match status" value="1"/>
</dbReference>
<dbReference type="GO" id="GO:0016787">
    <property type="term" value="F:hydrolase activity"/>
    <property type="evidence" value="ECO:0007669"/>
    <property type="project" value="UniProtKB-KW"/>
</dbReference>
<evidence type="ECO:0000256" key="1">
    <source>
        <dbReference type="ARBA" id="ARBA00009922"/>
    </source>
</evidence>
<dbReference type="Pfam" id="PF00580">
    <property type="entry name" value="UvrD-helicase"/>
    <property type="match status" value="1"/>
</dbReference>
<keyword evidence="2 10" id="KW-0547">Nucleotide-binding</keyword>
<dbReference type="GO" id="GO:0003678">
    <property type="term" value="F:DNA helicase activity"/>
    <property type="evidence" value="ECO:0007669"/>
    <property type="project" value="UniProtKB-EC"/>
</dbReference>
<dbReference type="SUPFAM" id="SSF52540">
    <property type="entry name" value="P-loop containing nucleoside triphosphate hydrolases"/>
    <property type="match status" value="1"/>
</dbReference>
<evidence type="ECO:0000256" key="5">
    <source>
        <dbReference type="ARBA" id="ARBA00022840"/>
    </source>
</evidence>
<evidence type="ECO:0000313" key="16">
    <source>
        <dbReference type="Proteomes" id="UP001220377"/>
    </source>
</evidence>
<gene>
    <name evidence="15" type="primary">pcrA</name>
    <name evidence="15" type="ORF">PQ472_04250</name>
</gene>
<dbReference type="InterPro" id="IPR005751">
    <property type="entry name" value="ATP-dep_DNA_helicase_PcrA"/>
</dbReference>
<dbReference type="PROSITE" id="PS51198">
    <property type="entry name" value="UVRD_HELICASE_ATP_BIND"/>
    <property type="match status" value="1"/>
</dbReference>
<organism evidence="15 16">
    <name type="scientific">Lacticaseibacillus pabuli</name>
    <dbReference type="NCBI Taxonomy" id="3025672"/>
    <lineage>
        <taxon>Bacteria</taxon>
        <taxon>Bacillati</taxon>
        <taxon>Bacillota</taxon>
        <taxon>Bacilli</taxon>
        <taxon>Lactobacillales</taxon>
        <taxon>Lactobacillaceae</taxon>
        <taxon>Lacticaseibacillus</taxon>
    </lineage>
</organism>
<accession>A0ABY7WWL7</accession>
<evidence type="ECO:0000256" key="11">
    <source>
        <dbReference type="RuleBase" id="RU364053"/>
    </source>
</evidence>
<dbReference type="InterPro" id="IPR014016">
    <property type="entry name" value="UvrD-like_ATP-bd"/>
</dbReference>
<keyword evidence="16" id="KW-1185">Reference proteome</keyword>
<dbReference type="InterPro" id="IPR013986">
    <property type="entry name" value="DExx_box_DNA_helicase_dom_sf"/>
</dbReference>
<feature type="domain" description="UvrD-like helicase ATP-binding" evidence="13">
    <location>
        <begin position="8"/>
        <end position="288"/>
    </location>
</feature>
<feature type="region of interest" description="Disordered" evidence="12">
    <location>
        <begin position="669"/>
        <end position="706"/>
    </location>
</feature>
<comment type="catalytic activity">
    <reaction evidence="9 11">
        <text>ATP + H2O = ADP + phosphate + H(+)</text>
        <dbReference type="Rhea" id="RHEA:13065"/>
        <dbReference type="ChEBI" id="CHEBI:15377"/>
        <dbReference type="ChEBI" id="CHEBI:15378"/>
        <dbReference type="ChEBI" id="CHEBI:30616"/>
        <dbReference type="ChEBI" id="CHEBI:43474"/>
        <dbReference type="ChEBI" id="CHEBI:456216"/>
        <dbReference type="EC" id="5.6.2.4"/>
    </reaction>
</comment>
<name>A0ABY7WWL7_9LACO</name>
<comment type="similarity">
    <text evidence="1 11">Belongs to the helicase family. UvrD subfamily.</text>
</comment>
<dbReference type="RefSeq" id="WP_274261643.1">
    <property type="nucleotide sequence ID" value="NZ_CP117884.1"/>
</dbReference>
<dbReference type="CDD" id="cd17932">
    <property type="entry name" value="DEXQc_UvrD"/>
    <property type="match status" value="1"/>
</dbReference>
<feature type="compositionally biased region" description="Polar residues" evidence="12">
    <location>
        <begin position="669"/>
        <end position="680"/>
    </location>
</feature>
<dbReference type="Proteomes" id="UP001220377">
    <property type="component" value="Chromosome"/>
</dbReference>
<evidence type="ECO:0000256" key="6">
    <source>
        <dbReference type="ARBA" id="ARBA00023125"/>
    </source>
</evidence>
<dbReference type="NCBIfam" id="TIGR01073">
    <property type="entry name" value="pcrA"/>
    <property type="match status" value="1"/>
</dbReference>
<dbReference type="Pfam" id="PF13361">
    <property type="entry name" value="UvrD_C"/>
    <property type="match status" value="1"/>
</dbReference>
<protein>
    <recommendedName>
        <fullName evidence="11">ATP-dependent DNA helicase</fullName>
        <ecNumber evidence="11">5.6.2.4</ecNumber>
    </recommendedName>
</protein>
<feature type="binding site" evidence="10">
    <location>
        <begin position="29"/>
        <end position="36"/>
    </location>
    <ligand>
        <name>ATP</name>
        <dbReference type="ChEBI" id="CHEBI:30616"/>
    </ligand>
</feature>
<dbReference type="InterPro" id="IPR014017">
    <property type="entry name" value="DNA_helicase_UvrD-like_C"/>
</dbReference>
<proteinExistence type="inferred from homology"/>
<dbReference type="EC" id="5.6.2.4" evidence="11"/>
<feature type="domain" description="UvrD-like helicase C-terminal" evidence="14">
    <location>
        <begin position="289"/>
        <end position="568"/>
    </location>
</feature>
<evidence type="ECO:0000256" key="12">
    <source>
        <dbReference type="SAM" id="MobiDB-lite"/>
    </source>
</evidence>
<dbReference type="EMBL" id="CP117884">
    <property type="protein sequence ID" value="WDF83454.1"/>
    <property type="molecule type" value="Genomic_DNA"/>
</dbReference>
<dbReference type="InterPro" id="IPR027417">
    <property type="entry name" value="P-loop_NTPase"/>
</dbReference>
<evidence type="ECO:0000259" key="13">
    <source>
        <dbReference type="PROSITE" id="PS51198"/>
    </source>
</evidence>
<dbReference type="PANTHER" id="PTHR11070:SF2">
    <property type="entry name" value="ATP-DEPENDENT DNA HELICASE SRS2"/>
    <property type="match status" value="1"/>
</dbReference>
<keyword evidence="7" id="KW-0413">Isomerase</keyword>
<dbReference type="Gene3D" id="1.10.10.160">
    <property type="match status" value="1"/>
</dbReference>
<comment type="catalytic activity">
    <reaction evidence="8">
        <text>Couples ATP hydrolysis with the unwinding of duplex DNA by translocating in the 3'-5' direction.</text>
        <dbReference type="EC" id="5.6.2.4"/>
    </reaction>
</comment>
<keyword evidence="3 10" id="KW-0378">Hydrolase</keyword>
<dbReference type="CDD" id="cd18807">
    <property type="entry name" value="SF1_C_UvrD"/>
    <property type="match status" value="1"/>
</dbReference>
<dbReference type="PROSITE" id="PS51217">
    <property type="entry name" value="UVRD_HELICASE_CTER"/>
    <property type="match status" value="1"/>
</dbReference>
<evidence type="ECO:0000256" key="8">
    <source>
        <dbReference type="ARBA" id="ARBA00034617"/>
    </source>
</evidence>
<reference evidence="15 16" key="1">
    <citation type="submission" date="2023-02" db="EMBL/GenBank/DDBJ databases">
        <title>Genome sequence of Lacticaseibacillus sp. KACC 23028.</title>
        <authorList>
            <person name="Kim S."/>
            <person name="Heo J."/>
            <person name="Kwon S.-W."/>
        </authorList>
    </citation>
    <scope>NUCLEOTIDE SEQUENCE [LARGE SCALE GENOMIC DNA]</scope>
    <source>
        <strain evidence="15 16">KACC 23028</strain>
    </source>
</reference>
<dbReference type="PANTHER" id="PTHR11070">
    <property type="entry name" value="UVRD / RECB / PCRA DNA HELICASE FAMILY MEMBER"/>
    <property type="match status" value="1"/>
</dbReference>
<evidence type="ECO:0000256" key="3">
    <source>
        <dbReference type="ARBA" id="ARBA00022801"/>
    </source>
</evidence>
<dbReference type="Gene3D" id="3.40.50.300">
    <property type="entry name" value="P-loop containing nucleotide triphosphate hydrolases"/>
    <property type="match status" value="2"/>
</dbReference>
<keyword evidence="5 10" id="KW-0067">ATP-binding</keyword>
<evidence type="ECO:0000256" key="9">
    <source>
        <dbReference type="ARBA" id="ARBA00048988"/>
    </source>
</evidence>
<evidence type="ECO:0000313" key="15">
    <source>
        <dbReference type="EMBL" id="WDF83454.1"/>
    </source>
</evidence>
<sequence length="771" mass="86937">MAGQVLLKGMNDKQSEAVLATEGPVLIMAGAGSGKTRVLTHRVAYLIQERGVNPWNILAITFTNKAAREMRERVGTLLDEEEARDVWVSTFHALCMRILRRDIVKLGYNQAFSITDTSAQLTLVKQVLRSQNLDPKTYDPKAILGSISSAKNELQTVDDYTKNANGPFEKVVAQVYKEYQKRLHSNSALDFDDLIMLTIQLFKQEPDILAFYQRKFKYIHVDEYQDTNEAQYELVAMLADGYHNLCVVGDADQSIYGWRGANMQNILDFKKDYPDAQVILLEQNYRSTQTILDAANEVIKNNAARQDKNLWTENGQGKKIGYYRAQSDRDEAYFIIREIEKLTREENYHFGDFAILYRTNAQSRSVEEAFLKSSIPYKIVGGHKFYDRKEIRDALGYLSLTVNPADDIAFQRVVNEPKRGIGASTIEKLTAFAADHNWSLLESAENIELSSIGARARTKLAEFADIMEGLRKKKLTGTVTDLMTAIMEDTGYIDALRAEHNLEADSRIDNLQELLTVTQNFDSSYEPEDEESDIFVDFLGELALLSDADDEPEEPQEVTLMTLHAAKGLEFPVVFLIGMEENLFPLSRAAMDETQLEEERRLAYVGITRAKKRLFLTNAYSRMFHGQHQNNPASRFVGEIDPDLIDVMNADEAKTSNIPFINAQKYGRQSSDYGRSNSGESRYGQHGSSASARTERRHAAATASSVVEPQVSDAVKVDWQVGDKAEHRKWGVGTVVKVEGTGEDKELDVAFPEQGIKRLLAAFAPLKRVEK</sequence>
<dbReference type="InterPro" id="IPR000212">
    <property type="entry name" value="DNA_helicase_UvrD/REP"/>
</dbReference>
<evidence type="ECO:0000256" key="7">
    <source>
        <dbReference type="ARBA" id="ARBA00023235"/>
    </source>
</evidence>
<evidence type="ECO:0000259" key="14">
    <source>
        <dbReference type="PROSITE" id="PS51217"/>
    </source>
</evidence>
<keyword evidence="4 10" id="KW-0347">Helicase</keyword>